<dbReference type="OrthoDB" id="2680213at2"/>
<dbReference type="AlphaFoldDB" id="A0A0U5BB39"/>
<accession>A0A0U5BB39</accession>
<dbReference type="EMBL" id="AP017312">
    <property type="protein sequence ID" value="BAU28108.1"/>
    <property type="molecule type" value="Genomic_DNA"/>
</dbReference>
<dbReference type="Proteomes" id="UP000217696">
    <property type="component" value="Chromosome"/>
</dbReference>
<protein>
    <submittedName>
        <fullName evidence="1">Uncharacterized protein</fullName>
    </submittedName>
</protein>
<dbReference type="KEGG" id="asoc:CB4_02282"/>
<evidence type="ECO:0000313" key="1">
    <source>
        <dbReference type="EMBL" id="BAU28108.1"/>
    </source>
</evidence>
<sequence length="73" mass="8112">MIEVTLQSACSSSLYFDAVPRGLAAFSVQEGRLIGQMSPDQFSDFLRDNNLITYRDSLKSYESGEKLGEFAPL</sequence>
<dbReference type="RefSeq" id="WP_096465894.1">
    <property type="nucleotide sequence ID" value="NZ_AP017312.1"/>
</dbReference>
<proteinExistence type="predicted"/>
<name>A0A0U5BB39_9BACL</name>
<reference evidence="1 2" key="1">
    <citation type="submission" date="2015-12" db="EMBL/GenBank/DDBJ databases">
        <title>Genome sequence of Aneurinibacillus soli.</title>
        <authorList>
            <person name="Lee J.S."/>
            <person name="Lee K.C."/>
            <person name="Kim K.K."/>
            <person name="Lee B.W."/>
        </authorList>
    </citation>
    <scope>NUCLEOTIDE SEQUENCE [LARGE SCALE GENOMIC DNA]</scope>
    <source>
        <strain evidence="1 2">CB4</strain>
    </source>
</reference>
<gene>
    <name evidence="1" type="ORF">CB4_02282</name>
</gene>
<keyword evidence="2" id="KW-1185">Reference proteome</keyword>
<evidence type="ECO:0000313" key="2">
    <source>
        <dbReference type="Proteomes" id="UP000217696"/>
    </source>
</evidence>
<organism evidence="1 2">
    <name type="scientific">Aneurinibacillus soli</name>
    <dbReference type="NCBI Taxonomy" id="1500254"/>
    <lineage>
        <taxon>Bacteria</taxon>
        <taxon>Bacillati</taxon>
        <taxon>Bacillota</taxon>
        <taxon>Bacilli</taxon>
        <taxon>Bacillales</taxon>
        <taxon>Paenibacillaceae</taxon>
        <taxon>Aneurinibacillus group</taxon>
        <taxon>Aneurinibacillus</taxon>
    </lineage>
</organism>